<keyword evidence="12" id="KW-1185">Reference proteome</keyword>
<dbReference type="Pfam" id="PF02254">
    <property type="entry name" value="TrkA_N"/>
    <property type="match status" value="1"/>
</dbReference>
<dbReference type="GO" id="GO:0006813">
    <property type="term" value="P:potassium ion transport"/>
    <property type="evidence" value="ECO:0007669"/>
    <property type="project" value="InterPro"/>
</dbReference>
<name>A0A829Y594_9GAMM</name>
<protein>
    <submittedName>
        <fullName evidence="11">Sodium/hydrogen exchanger</fullName>
    </submittedName>
</protein>
<feature type="domain" description="RCK N-terminal" evidence="10">
    <location>
        <begin position="415"/>
        <end position="532"/>
    </location>
</feature>
<reference evidence="12" key="1">
    <citation type="submission" date="2020-01" db="EMBL/GenBank/DDBJ databases">
        <title>'Steroidobacter agaridevorans' sp. nov., agar-degrading bacteria isolated from rhizosphere soils.</title>
        <authorList>
            <person name="Ikenaga M."/>
            <person name="Kataoka M."/>
            <person name="Murouchi A."/>
            <person name="Katsuragi S."/>
            <person name="Sakai M."/>
        </authorList>
    </citation>
    <scope>NUCLEOTIDE SEQUENCE [LARGE SCALE GENOMIC DNA]</scope>
    <source>
        <strain evidence="12">YU21-B</strain>
    </source>
</reference>
<feature type="transmembrane region" description="Helical" evidence="9">
    <location>
        <begin position="6"/>
        <end position="26"/>
    </location>
</feature>
<keyword evidence="5 9" id="KW-0812">Transmembrane</keyword>
<keyword evidence="8 9" id="KW-0472">Membrane</keyword>
<gene>
    <name evidence="11" type="ORF">GCM10011487_03640</name>
</gene>
<feature type="transmembrane region" description="Helical" evidence="9">
    <location>
        <begin position="303"/>
        <end position="324"/>
    </location>
</feature>
<dbReference type="GO" id="GO:0016020">
    <property type="term" value="C:membrane"/>
    <property type="evidence" value="ECO:0007669"/>
    <property type="project" value="UniProtKB-SubCell"/>
</dbReference>
<dbReference type="Pfam" id="PF00999">
    <property type="entry name" value="Na_H_Exchanger"/>
    <property type="match status" value="1"/>
</dbReference>
<evidence type="ECO:0000256" key="3">
    <source>
        <dbReference type="ARBA" id="ARBA00022448"/>
    </source>
</evidence>
<feature type="transmembrane region" description="Helical" evidence="9">
    <location>
        <begin position="224"/>
        <end position="257"/>
    </location>
</feature>
<dbReference type="AlphaFoldDB" id="A0A829Y594"/>
<feature type="transmembrane region" description="Helical" evidence="9">
    <location>
        <begin position="149"/>
        <end position="171"/>
    </location>
</feature>
<evidence type="ECO:0000256" key="8">
    <source>
        <dbReference type="ARBA" id="ARBA00023136"/>
    </source>
</evidence>
<evidence type="ECO:0000256" key="6">
    <source>
        <dbReference type="ARBA" id="ARBA00022989"/>
    </source>
</evidence>
<dbReference type="EMBL" id="BLJN01000001">
    <property type="protein sequence ID" value="GFE78364.1"/>
    <property type="molecule type" value="Genomic_DNA"/>
</dbReference>
<keyword evidence="6 9" id="KW-1133">Transmembrane helix</keyword>
<evidence type="ECO:0000256" key="4">
    <source>
        <dbReference type="ARBA" id="ARBA00022449"/>
    </source>
</evidence>
<dbReference type="InterPro" id="IPR036291">
    <property type="entry name" value="NAD(P)-bd_dom_sf"/>
</dbReference>
<accession>A0A829Y594</accession>
<proteinExistence type="inferred from homology"/>
<evidence type="ECO:0000256" key="9">
    <source>
        <dbReference type="SAM" id="Phobius"/>
    </source>
</evidence>
<dbReference type="GO" id="GO:1902600">
    <property type="term" value="P:proton transmembrane transport"/>
    <property type="evidence" value="ECO:0007669"/>
    <property type="project" value="InterPro"/>
</dbReference>
<dbReference type="Gene3D" id="3.40.50.720">
    <property type="entry name" value="NAD(P)-binding Rossmann-like Domain"/>
    <property type="match status" value="1"/>
</dbReference>
<dbReference type="InterPro" id="IPR006153">
    <property type="entry name" value="Cation/H_exchanger_TM"/>
</dbReference>
<evidence type="ECO:0000313" key="12">
    <source>
        <dbReference type="Proteomes" id="UP000445000"/>
    </source>
</evidence>
<feature type="transmembrane region" description="Helical" evidence="9">
    <location>
        <begin position="57"/>
        <end position="78"/>
    </location>
</feature>
<dbReference type="PANTHER" id="PTHR42751:SF3">
    <property type="entry name" value="SODIUM_GLUTAMATE SYMPORTER"/>
    <property type="match status" value="1"/>
</dbReference>
<feature type="transmembrane region" description="Helical" evidence="9">
    <location>
        <begin position="191"/>
        <end position="212"/>
    </location>
</feature>
<comment type="similarity">
    <text evidence="2">Belongs to the monovalent cation:proton antiporter 2 (CPA2) transporter (TC 2.A.37) family.</text>
</comment>
<comment type="caution">
    <text evidence="11">The sequence shown here is derived from an EMBL/GenBank/DDBJ whole genome shotgun (WGS) entry which is preliminary data.</text>
</comment>
<dbReference type="GO" id="GO:0015297">
    <property type="term" value="F:antiporter activity"/>
    <property type="evidence" value="ECO:0007669"/>
    <property type="project" value="UniProtKB-KW"/>
</dbReference>
<dbReference type="Proteomes" id="UP000445000">
    <property type="component" value="Unassembled WGS sequence"/>
</dbReference>
<evidence type="ECO:0000259" key="10">
    <source>
        <dbReference type="PROSITE" id="PS51201"/>
    </source>
</evidence>
<dbReference type="RefSeq" id="WP_161810281.1">
    <property type="nucleotide sequence ID" value="NZ_BLJN01000001.1"/>
</dbReference>
<dbReference type="InterPro" id="IPR038770">
    <property type="entry name" value="Na+/solute_symporter_sf"/>
</dbReference>
<evidence type="ECO:0000256" key="1">
    <source>
        <dbReference type="ARBA" id="ARBA00004141"/>
    </source>
</evidence>
<keyword evidence="7" id="KW-0406">Ion transport</keyword>
<feature type="transmembrane region" description="Helical" evidence="9">
    <location>
        <begin position="365"/>
        <end position="384"/>
    </location>
</feature>
<comment type="subcellular location">
    <subcellularLocation>
        <location evidence="1">Membrane</location>
        <topology evidence="1">Multi-pass membrane protein</topology>
    </subcellularLocation>
</comment>
<evidence type="ECO:0000313" key="11">
    <source>
        <dbReference type="EMBL" id="GFE78364.1"/>
    </source>
</evidence>
<dbReference type="PANTHER" id="PTHR42751">
    <property type="entry name" value="SODIUM/HYDROGEN EXCHANGER FAMILY/TRKA DOMAIN PROTEIN"/>
    <property type="match status" value="1"/>
</dbReference>
<sequence length="553" mass="57210">MNHEIPLVLNVAVALGIAVAGGFLASWLRQSPIFGYLLAGVAIGPFTPGFVGNREQIALLADVGVIFLMFGLGVAFSLKDLARVRAIATIGTSVQVVLTILGGTLAGIVMGWGVLAGTVFGIALAASSSMVILKTLLDRGEIASSHGRLLLSMAIVQDLIIVVLIVVLPQLVSTQTGASPMEVAVDVGITILKATVFIGVSLAVGLRAVPFLMGHVSRMRSSELFIVTAAVLALGAASVSTLLGLSPALGAFVAGLLLSESEFDHRVISEVVPVRDLFATLFFVSVGMLIDLNFIVTNWPAVLAVAAFTVLLKFAATAIGIVPFRLTARTAAFTALGMIPVGELNFVLAQIGLQTQALSPQLYNLILTSALVTIVLTPSAFAIAPKVGEFMLHNRGLRRWFDTGTGASGEGAQLEAHAIVIGYGRVGQSVARGLREAGISVAVIDSRLSRVRDGVADGLPAIYGNAFSPTVLEAAHVANARLAVVALPDFAPARAAISQLRHLNPSVVIAARAEQSVNEPALRAAGAHLVIVPELAGATALLHGALDMLGAAR</sequence>
<feature type="transmembrane region" description="Helical" evidence="9">
    <location>
        <begin position="90"/>
        <end position="112"/>
    </location>
</feature>
<feature type="transmembrane region" description="Helical" evidence="9">
    <location>
        <begin position="330"/>
        <end position="353"/>
    </location>
</feature>
<evidence type="ECO:0000256" key="5">
    <source>
        <dbReference type="ARBA" id="ARBA00022692"/>
    </source>
</evidence>
<organism evidence="11 12">
    <name type="scientific">Steroidobacter agaridevorans</name>
    <dbReference type="NCBI Taxonomy" id="2695856"/>
    <lineage>
        <taxon>Bacteria</taxon>
        <taxon>Pseudomonadati</taxon>
        <taxon>Pseudomonadota</taxon>
        <taxon>Gammaproteobacteria</taxon>
        <taxon>Steroidobacterales</taxon>
        <taxon>Steroidobacteraceae</taxon>
        <taxon>Steroidobacter</taxon>
    </lineage>
</organism>
<keyword evidence="4" id="KW-0050">Antiport</keyword>
<dbReference type="InterPro" id="IPR003148">
    <property type="entry name" value="RCK_N"/>
</dbReference>
<evidence type="ECO:0000256" key="2">
    <source>
        <dbReference type="ARBA" id="ARBA00005551"/>
    </source>
</evidence>
<feature type="transmembrane region" description="Helical" evidence="9">
    <location>
        <begin position="118"/>
        <end position="137"/>
    </location>
</feature>
<dbReference type="SUPFAM" id="SSF51735">
    <property type="entry name" value="NAD(P)-binding Rossmann-fold domains"/>
    <property type="match status" value="1"/>
</dbReference>
<dbReference type="PROSITE" id="PS51201">
    <property type="entry name" value="RCK_N"/>
    <property type="match status" value="1"/>
</dbReference>
<feature type="transmembrane region" description="Helical" evidence="9">
    <location>
        <begin position="33"/>
        <end position="51"/>
    </location>
</feature>
<evidence type="ECO:0000256" key="7">
    <source>
        <dbReference type="ARBA" id="ARBA00023065"/>
    </source>
</evidence>
<keyword evidence="3" id="KW-0813">Transport</keyword>
<dbReference type="Gene3D" id="1.20.1530.20">
    <property type="match status" value="1"/>
</dbReference>
<feature type="transmembrane region" description="Helical" evidence="9">
    <location>
        <begin position="277"/>
        <end position="296"/>
    </location>
</feature>